<keyword evidence="1" id="KW-0472">Membrane</keyword>
<comment type="caution">
    <text evidence="2">The sequence shown here is derived from an EMBL/GenBank/DDBJ whole genome shotgun (WGS) entry which is preliminary data.</text>
</comment>
<evidence type="ECO:0000256" key="1">
    <source>
        <dbReference type="SAM" id="Phobius"/>
    </source>
</evidence>
<gene>
    <name evidence="2" type="ORF">AU255_08195</name>
</gene>
<sequence length="393" mass="43927">MMSNSKESKSTYMREQPAGFLERVGVDYYRHLAKDAGIDKMSALTIDELPPDDTLRSIAENMTLLAAIIAFSVGALTTVVSVWIEWTFAGQLDQYTYYALYGGVVLLMLGVELLVLFWLGLKTVHGLACLTGHHRASDDPFLPGDDAVPNILARAALEVPDPVIHYLGIDPLKYISKSKLLLVGLLYKAKVILSSAAVKFVLVRMLGKGALRIGFIWVSVPITGIWDAFTLYKVTREARLRLFGNRLAHYLAKEIMTPELINKLSHKTKEGAVRAVANMVVLAQNYHPNMLVLLVKLSETLEIREDSNYDDWDEFLLLLDEVSVEEKYFLLDLLSIAAAFDGHLSRLEKHYLPEAFGELTGVYMQRIDTLKELLLTGQLHAAKALCKLDFQPG</sequence>
<protein>
    <submittedName>
        <fullName evidence="2">Uncharacterized protein</fullName>
    </submittedName>
</protein>
<dbReference type="EMBL" id="LPUF01000001">
    <property type="protein sequence ID" value="OQK17830.1"/>
    <property type="molecule type" value="Genomic_DNA"/>
</dbReference>
<feature type="transmembrane region" description="Helical" evidence="1">
    <location>
        <begin position="180"/>
        <end position="202"/>
    </location>
</feature>
<organism evidence="2 3">
    <name type="scientific">Methyloprofundus sedimenti</name>
    <dbReference type="NCBI Taxonomy" id="1420851"/>
    <lineage>
        <taxon>Bacteria</taxon>
        <taxon>Pseudomonadati</taxon>
        <taxon>Pseudomonadota</taxon>
        <taxon>Gammaproteobacteria</taxon>
        <taxon>Methylococcales</taxon>
        <taxon>Methylococcaceae</taxon>
        <taxon>Methyloprofundus</taxon>
    </lineage>
</organism>
<keyword evidence="3" id="KW-1185">Reference proteome</keyword>
<accession>A0A1V8M8B8</accession>
<evidence type="ECO:0000313" key="2">
    <source>
        <dbReference type="EMBL" id="OQK17830.1"/>
    </source>
</evidence>
<proteinExistence type="predicted"/>
<keyword evidence="1" id="KW-1133">Transmembrane helix</keyword>
<keyword evidence="1" id="KW-0812">Transmembrane</keyword>
<feature type="transmembrane region" description="Helical" evidence="1">
    <location>
        <begin position="98"/>
        <end position="121"/>
    </location>
</feature>
<name>A0A1V8M8B8_9GAMM</name>
<evidence type="ECO:0000313" key="3">
    <source>
        <dbReference type="Proteomes" id="UP000191980"/>
    </source>
</evidence>
<dbReference type="NCBIfam" id="NF047767">
    <property type="entry name" value="LBF_2804_fam"/>
    <property type="match status" value="1"/>
</dbReference>
<reference evidence="2 3" key="1">
    <citation type="submission" date="2015-12" db="EMBL/GenBank/DDBJ databases">
        <authorList>
            <person name="Shamseldin A."/>
            <person name="Moawad H."/>
            <person name="Abd El-Rahim W.M."/>
            <person name="Sadowsky M.J."/>
        </authorList>
    </citation>
    <scope>NUCLEOTIDE SEQUENCE [LARGE SCALE GENOMIC DNA]</scope>
    <source>
        <strain evidence="2 3">WF1</strain>
    </source>
</reference>
<feature type="transmembrane region" description="Helical" evidence="1">
    <location>
        <begin position="64"/>
        <end position="86"/>
    </location>
</feature>
<dbReference type="Proteomes" id="UP000191980">
    <property type="component" value="Unassembled WGS sequence"/>
</dbReference>
<dbReference type="AlphaFoldDB" id="A0A1V8M8B8"/>
<feature type="transmembrane region" description="Helical" evidence="1">
    <location>
        <begin position="214"/>
        <end position="232"/>
    </location>
</feature>